<dbReference type="Gene3D" id="3.30.450.90">
    <property type="match status" value="1"/>
</dbReference>
<dbReference type="FunFam" id="3.40.50.300:FF:000398">
    <property type="entry name" value="Type IV pilus assembly ATPase PilB"/>
    <property type="match status" value="1"/>
</dbReference>
<gene>
    <name evidence="5" type="ORF">H8E41_14270</name>
</gene>
<dbReference type="GO" id="GO:0005886">
    <property type="term" value="C:plasma membrane"/>
    <property type="evidence" value="ECO:0007669"/>
    <property type="project" value="TreeGrafter"/>
</dbReference>
<dbReference type="PANTHER" id="PTHR30258">
    <property type="entry name" value="TYPE II SECRETION SYSTEM PROTEIN GSPE-RELATED"/>
    <property type="match status" value="1"/>
</dbReference>
<evidence type="ECO:0000259" key="4">
    <source>
        <dbReference type="PROSITE" id="PS00662"/>
    </source>
</evidence>
<dbReference type="InterPro" id="IPR003593">
    <property type="entry name" value="AAA+_ATPase"/>
</dbReference>
<dbReference type="InterPro" id="IPR027417">
    <property type="entry name" value="P-loop_NTPase"/>
</dbReference>
<accession>A0A8J6TGM7</accession>
<organism evidence="5 6">
    <name type="scientific">Candidatus Desulfobia pelagia</name>
    <dbReference type="NCBI Taxonomy" id="2841692"/>
    <lineage>
        <taxon>Bacteria</taxon>
        <taxon>Pseudomonadati</taxon>
        <taxon>Thermodesulfobacteriota</taxon>
        <taxon>Desulfobulbia</taxon>
        <taxon>Desulfobulbales</taxon>
        <taxon>Desulfobulbaceae</taxon>
        <taxon>Candidatus Desulfobia</taxon>
    </lineage>
</organism>
<keyword evidence="2" id="KW-0547">Nucleotide-binding</keyword>
<dbReference type="Gene3D" id="3.40.50.300">
    <property type="entry name" value="P-loop containing nucleotide triphosphate hydrolases"/>
    <property type="match status" value="1"/>
</dbReference>
<evidence type="ECO:0000313" key="6">
    <source>
        <dbReference type="Proteomes" id="UP000614424"/>
    </source>
</evidence>
<dbReference type="GO" id="GO:0016887">
    <property type="term" value="F:ATP hydrolysis activity"/>
    <property type="evidence" value="ECO:0007669"/>
    <property type="project" value="TreeGrafter"/>
</dbReference>
<dbReference type="SUPFAM" id="SSF52540">
    <property type="entry name" value="P-loop containing nucleoside triphosphate hydrolases"/>
    <property type="match status" value="1"/>
</dbReference>
<dbReference type="InterPro" id="IPR007831">
    <property type="entry name" value="T2SS_GspE_N"/>
</dbReference>
<name>A0A8J6TGM7_9BACT</name>
<dbReference type="SMART" id="SM00382">
    <property type="entry name" value="AAA"/>
    <property type="match status" value="1"/>
</dbReference>
<dbReference type="GO" id="GO:0005524">
    <property type="term" value="F:ATP binding"/>
    <property type="evidence" value="ECO:0007669"/>
    <property type="project" value="UniProtKB-KW"/>
</dbReference>
<dbReference type="PANTHER" id="PTHR30258:SF13">
    <property type="entry name" value="SECRETION PATHWAY ATPASE-RELATED"/>
    <property type="match status" value="1"/>
</dbReference>
<reference evidence="5 6" key="1">
    <citation type="submission" date="2020-08" db="EMBL/GenBank/DDBJ databases">
        <title>Bridging the membrane lipid divide: bacteria of the FCB group superphylum have the potential to synthesize archaeal ether lipids.</title>
        <authorList>
            <person name="Villanueva L."/>
            <person name="Von Meijenfeldt F.A.B."/>
            <person name="Westbye A.B."/>
            <person name="Yadav S."/>
            <person name="Hopmans E.C."/>
            <person name="Dutilh B.E."/>
            <person name="Sinninghe Damste J.S."/>
        </authorList>
    </citation>
    <scope>NUCLEOTIDE SEQUENCE [LARGE SCALE GENOMIC DNA]</scope>
    <source>
        <strain evidence="5">NIOZ-UU47</strain>
    </source>
</reference>
<dbReference type="PROSITE" id="PS00662">
    <property type="entry name" value="T2SP_E"/>
    <property type="match status" value="1"/>
</dbReference>
<proteinExistence type="inferred from homology"/>
<dbReference type="SUPFAM" id="SSF160246">
    <property type="entry name" value="EspE N-terminal domain-like"/>
    <property type="match status" value="1"/>
</dbReference>
<evidence type="ECO:0000313" key="5">
    <source>
        <dbReference type="EMBL" id="MBC8319058.1"/>
    </source>
</evidence>
<dbReference type="AlphaFoldDB" id="A0A8J6TGM7"/>
<dbReference type="Proteomes" id="UP000614424">
    <property type="component" value="Unassembled WGS sequence"/>
</dbReference>
<dbReference type="EMBL" id="JACNJZ010000221">
    <property type="protein sequence ID" value="MBC8319058.1"/>
    <property type="molecule type" value="Genomic_DNA"/>
</dbReference>
<evidence type="ECO:0000256" key="2">
    <source>
        <dbReference type="ARBA" id="ARBA00022741"/>
    </source>
</evidence>
<dbReference type="InterPro" id="IPR001482">
    <property type="entry name" value="T2SS/T4SS_dom"/>
</dbReference>
<dbReference type="Gene3D" id="3.30.300.160">
    <property type="entry name" value="Type II secretion system, protein E, N-terminal domain"/>
    <property type="match status" value="1"/>
</dbReference>
<comment type="caution">
    <text evidence="5">The sequence shown here is derived from an EMBL/GenBank/DDBJ whole genome shotgun (WGS) entry which is preliminary data.</text>
</comment>
<dbReference type="Pfam" id="PF00437">
    <property type="entry name" value="T2SSE"/>
    <property type="match status" value="1"/>
</dbReference>
<dbReference type="Pfam" id="PF05157">
    <property type="entry name" value="MshEN"/>
    <property type="match status" value="1"/>
</dbReference>
<protein>
    <submittedName>
        <fullName evidence="5">Type II/IV secretion system protein</fullName>
    </submittedName>
</protein>
<keyword evidence="3" id="KW-0067">ATP-binding</keyword>
<feature type="domain" description="Bacterial type II secretion system protein E" evidence="4">
    <location>
        <begin position="417"/>
        <end position="431"/>
    </location>
</feature>
<evidence type="ECO:0000256" key="3">
    <source>
        <dbReference type="ARBA" id="ARBA00022840"/>
    </source>
</evidence>
<dbReference type="InterPro" id="IPR037257">
    <property type="entry name" value="T2SS_E_N_sf"/>
</dbReference>
<sequence>MQFLDNETYLLDLLLKAKLISPKQQQMVILRKENQRQNLLRAYRDSNEEEKSGSPPPTDLLEVIVSFRLEIPGQEGEFLTEEKIIQTIADNLQLPFKKLDPLELDLDIVTKTIPKSFALKHLILPFAVKNGVLSVAICEPGNRSLLDDIERANQIEVTPFISTRSDIRRMLAEFFGFQSSISAAETHLTGPIVDLGNLEQLVRISPTKEITSSDRNIKAAVDHLFNYAFDERASDIHIEPKRDTTKIRLRIDGVLHTIYDLPKAVHPAIISRIKFLSRLDIAEKRRPQDGRIKVDHSGKQAEIRVSTIPVAFGEKAVMRILNSDILFQDIKSIGFSDRDYSVYKSFMESPHGIVLVTGPTGSGKSTTLYSTLQNLASPEINIVTVEDPVEMVHEEFNQIAVQPQVDVTFGTILRNILRQDPDIIMIGEIRDLDTATNAIQAALTGHLVFSTLHTNNAVSSVTRLLELGVQPFLVSSTMLGAMAQRLVRTICPHCTEDDIVTASTLQGFGFPLGKEETLSLKKGRGCRKCRNTGFLGRCGVFEVFSLSDPIKKLVSQGASASEINKVARKEGMTTLKEDAWQKVLNGITTYQEAIRVTGAA</sequence>
<dbReference type="CDD" id="cd01129">
    <property type="entry name" value="PulE-GspE-like"/>
    <property type="match status" value="1"/>
</dbReference>
<comment type="similarity">
    <text evidence="1">Belongs to the GSP E family.</text>
</comment>
<evidence type="ECO:0000256" key="1">
    <source>
        <dbReference type="ARBA" id="ARBA00006611"/>
    </source>
</evidence>